<evidence type="ECO:0000256" key="1">
    <source>
        <dbReference type="PROSITE-ProRule" id="PRU00339"/>
    </source>
</evidence>
<gene>
    <name evidence="2" type="ORF">OO016_04510</name>
</gene>
<evidence type="ECO:0000313" key="3">
    <source>
        <dbReference type="Proteomes" id="UP001207116"/>
    </source>
</evidence>
<dbReference type="InterPro" id="IPR011990">
    <property type="entry name" value="TPR-like_helical_dom_sf"/>
</dbReference>
<dbReference type="EMBL" id="JAPFQP010000001">
    <property type="protein sequence ID" value="MCX2718858.1"/>
    <property type="molecule type" value="Genomic_DNA"/>
</dbReference>
<feature type="repeat" description="TPR" evidence="1">
    <location>
        <begin position="119"/>
        <end position="152"/>
    </location>
</feature>
<dbReference type="PROSITE" id="PS50005">
    <property type="entry name" value="TPR"/>
    <property type="match status" value="2"/>
</dbReference>
<proteinExistence type="predicted"/>
<dbReference type="SMART" id="SM00028">
    <property type="entry name" value="TPR"/>
    <property type="match status" value="6"/>
</dbReference>
<comment type="caution">
    <text evidence="2">The sequence shown here is derived from an EMBL/GenBank/DDBJ whole genome shotgun (WGS) entry which is preliminary data.</text>
</comment>
<dbReference type="RefSeq" id="WP_266011197.1">
    <property type="nucleotide sequence ID" value="NZ_JAPFQP010000001.1"/>
</dbReference>
<evidence type="ECO:0000313" key="2">
    <source>
        <dbReference type="EMBL" id="MCX2718858.1"/>
    </source>
</evidence>
<dbReference type="AlphaFoldDB" id="A0AAE3MK22"/>
<keyword evidence="1" id="KW-0802">TPR repeat</keyword>
<dbReference type="InterPro" id="IPR019734">
    <property type="entry name" value="TPR_rpt"/>
</dbReference>
<dbReference type="PANTHER" id="PTHR12558:SF13">
    <property type="entry name" value="CELL DIVISION CYCLE PROTEIN 27 HOMOLOG"/>
    <property type="match status" value="1"/>
</dbReference>
<reference evidence="2" key="1">
    <citation type="submission" date="2022-11" db="EMBL/GenBank/DDBJ databases">
        <title>The characterization of three novel Bacteroidetes species and genomic analysis of their roles in tidal elemental geochemical cycles.</title>
        <authorList>
            <person name="Ma K.-J."/>
        </authorList>
    </citation>
    <scope>NUCLEOTIDE SEQUENCE</scope>
    <source>
        <strain evidence="2">M415</strain>
    </source>
</reference>
<feature type="repeat" description="TPR" evidence="1">
    <location>
        <begin position="17"/>
        <end position="50"/>
    </location>
</feature>
<keyword evidence="3" id="KW-1185">Reference proteome</keyword>
<dbReference type="Pfam" id="PF13174">
    <property type="entry name" value="TPR_6"/>
    <property type="match status" value="1"/>
</dbReference>
<name>A0AAE3MK22_9FLAO</name>
<dbReference type="Proteomes" id="UP001207116">
    <property type="component" value="Unassembled WGS sequence"/>
</dbReference>
<sequence>MKHIWLILILLWGIPAIGQADFLAKQYLNDGDYKKAVVFYERLVKTNPRRPDYVEGLLACYQQLERYKDAEKLLTDRINSKSTSPTLHIELGYNYTLQNLPEEAKKAYETALTFIDANPNFGYLIGMRFERYALLDYALQAYSKAMALNPELDYNYYIARIYGEQGDIEKMYGAFMELLVKGKSPKASILRNIDNFISQNPEDPNNVMLKRLLLQKAQSNPDLLWNELLSWLFVQQRQFNLAFIQEKAIFRRAAESNLQRMESLGEMALEDGAVTQAIPIFEFIEKNSINAVTRLNAQLNLIDIELLDQSDKVPERIDNKFKNLIAEYGYQPETLQLQIAYANFLTFRKGLPGQGEAILKRSLELPLTKYSEAYVKIALGDILVFGQKFNEALINFSQIQKRLKNDPLGQEARYRVAQTSFYKGDFDWALTQLKVLRGSSTQLIANDAMQLSLLISDNTLEDSTQTALKKYARADFLAYQNKTTEAIETLDEILENHKGEKIEDEALLRQGQLLEEMKDYDAARLNYLKVVEFYGQDILADDAHFAIAELYRNFLDQPEKAKYHYEQIIYNYQDSYYFPLARKNFRILRGDVVN</sequence>
<dbReference type="Pfam" id="PF13432">
    <property type="entry name" value="TPR_16"/>
    <property type="match status" value="1"/>
</dbReference>
<dbReference type="PANTHER" id="PTHR12558">
    <property type="entry name" value="CELL DIVISION CYCLE 16,23,27"/>
    <property type="match status" value="1"/>
</dbReference>
<protein>
    <submittedName>
        <fullName evidence="2">Tetratricopeptide repeat protein</fullName>
    </submittedName>
</protein>
<accession>A0AAE3MK22</accession>
<dbReference type="Gene3D" id="1.25.40.10">
    <property type="entry name" value="Tetratricopeptide repeat domain"/>
    <property type="match status" value="2"/>
</dbReference>
<organism evidence="2 3">
    <name type="scientific">Lentiprolixibacter aurantiacus</name>
    <dbReference type="NCBI Taxonomy" id="2993939"/>
    <lineage>
        <taxon>Bacteria</taxon>
        <taxon>Pseudomonadati</taxon>
        <taxon>Bacteroidota</taxon>
        <taxon>Flavobacteriia</taxon>
        <taxon>Flavobacteriales</taxon>
        <taxon>Flavobacteriaceae</taxon>
        <taxon>Lentiprolixibacter</taxon>
    </lineage>
</organism>
<dbReference type="SUPFAM" id="SSF48452">
    <property type="entry name" value="TPR-like"/>
    <property type="match status" value="3"/>
</dbReference>